<dbReference type="PANTHER" id="PTHR37953:SF1">
    <property type="entry name" value="UPF0127 PROTEIN MJ1496"/>
    <property type="match status" value="1"/>
</dbReference>
<proteinExistence type="predicted"/>
<dbReference type="Gene3D" id="2.60.120.1140">
    <property type="entry name" value="Protein of unknown function DUF192"/>
    <property type="match status" value="1"/>
</dbReference>
<dbReference type="Pfam" id="PF02643">
    <property type="entry name" value="DUF192"/>
    <property type="match status" value="1"/>
</dbReference>
<dbReference type="InterPro" id="IPR038695">
    <property type="entry name" value="Saro_0823-like_sf"/>
</dbReference>
<evidence type="ECO:0000256" key="1">
    <source>
        <dbReference type="SAM" id="SignalP"/>
    </source>
</evidence>
<protein>
    <submittedName>
        <fullName evidence="2">DUF192 domain-containing protein</fullName>
    </submittedName>
</protein>
<feature type="chain" id="PRO_5045464514" evidence="1">
    <location>
        <begin position="22"/>
        <end position="145"/>
    </location>
</feature>
<evidence type="ECO:0000313" key="2">
    <source>
        <dbReference type="EMBL" id="UOD49252.1"/>
    </source>
</evidence>
<dbReference type="PANTHER" id="PTHR37953">
    <property type="entry name" value="UPF0127 PROTEIN MJ1496"/>
    <property type="match status" value="1"/>
</dbReference>
<dbReference type="EMBL" id="CP063982">
    <property type="protein sequence ID" value="UOD49252.1"/>
    <property type="molecule type" value="Genomic_DNA"/>
</dbReference>
<organism evidence="2 3">
    <name type="scientific">Orrella daihaiensis</name>
    <dbReference type="NCBI Taxonomy" id="2782176"/>
    <lineage>
        <taxon>Bacteria</taxon>
        <taxon>Pseudomonadati</taxon>
        <taxon>Pseudomonadota</taxon>
        <taxon>Betaproteobacteria</taxon>
        <taxon>Burkholderiales</taxon>
        <taxon>Alcaligenaceae</taxon>
        <taxon>Orrella</taxon>
    </lineage>
</organism>
<accession>A0ABY4AJM4</accession>
<dbReference type="Proteomes" id="UP000831607">
    <property type="component" value="Chromosome"/>
</dbReference>
<dbReference type="RefSeq" id="WP_243477371.1">
    <property type="nucleotide sequence ID" value="NZ_CP063982.1"/>
</dbReference>
<feature type="signal peptide" evidence="1">
    <location>
        <begin position="1"/>
        <end position="21"/>
    </location>
</feature>
<name>A0ABY4AJM4_9BURK</name>
<sequence length="145" mass="16559">MTAWILVLTASLYLVCPPVRAQTPTSLPTVDLYVGMHRLQAELAVEPRDRATGLMWRKSMPENRAMLFVFEGHALHCFWMRNTFIPLSIAFLRDDGSIVNIAQMQPLQETSHCPAEPVRYALEVNQGWFKKRNIVPPMKVRGLPN</sequence>
<evidence type="ECO:0000313" key="3">
    <source>
        <dbReference type="Proteomes" id="UP000831607"/>
    </source>
</evidence>
<gene>
    <name evidence="2" type="ORF">DHf2319_06995</name>
</gene>
<keyword evidence="1" id="KW-0732">Signal</keyword>
<dbReference type="InterPro" id="IPR003795">
    <property type="entry name" value="DUF192"/>
</dbReference>
<reference evidence="2 3" key="1">
    <citation type="submission" date="2020-11" db="EMBL/GenBank/DDBJ databases">
        <title>Algicoccus daihaiensis sp.nov., isolated from Daihai Lake in Inner Mongolia.</title>
        <authorList>
            <person name="Kai J."/>
        </authorList>
    </citation>
    <scope>NUCLEOTIDE SEQUENCE [LARGE SCALE GENOMIC DNA]</scope>
    <source>
        <strain evidence="3">f23</strain>
    </source>
</reference>
<keyword evidence="3" id="KW-1185">Reference proteome</keyword>